<evidence type="ECO:0000259" key="2">
    <source>
        <dbReference type="Pfam" id="PF09603"/>
    </source>
</evidence>
<gene>
    <name evidence="3" type="ORF">J2I46_31055</name>
</gene>
<feature type="signal peptide" evidence="1">
    <location>
        <begin position="1"/>
        <end position="22"/>
    </location>
</feature>
<reference evidence="3 4" key="1">
    <citation type="submission" date="2021-03" db="EMBL/GenBank/DDBJ databases">
        <title>Fibrella sp. HMF5405 genome sequencing and assembly.</title>
        <authorList>
            <person name="Kang H."/>
            <person name="Kim H."/>
            <person name="Bae S."/>
            <person name="Joh K."/>
        </authorList>
    </citation>
    <scope>NUCLEOTIDE SEQUENCE [LARGE SCALE GENOMIC DNA]</scope>
    <source>
        <strain evidence="3 4">HMF5405</strain>
    </source>
</reference>
<protein>
    <recommendedName>
        <fullName evidence="2">Fibrobacter succinogenes major paralogous domain-containing protein</fullName>
    </recommendedName>
</protein>
<name>A0ABS3JUB0_9BACT</name>
<dbReference type="NCBIfam" id="TIGR02145">
    <property type="entry name" value="Fib_succ_major"/>
    <property type="match status" value="1"/>
</dbReference>
<dbReference type="InterPro" id="IPR011871">
    <property type="entry name" value="Fib_succ_major"/>
</dbReference>
<keyword evidence="4" id="KW-1185">Reference proteome</keyword>
<feature type="domain" description="Fibrobacter succinogenes major paralogous" evidence="2">
    <location>
        <begin position="76"/>
        <end position="183"/>
    </location>
</feature>
<evidence type="ECO:0000313" key="3">
    <source>
        <dbReference type="EMBL" id="MBO0953053.1"/>
    </source>
</evidence>
<dbReference type="Proteomes" id="UP000664628">
    <property type="component" value="Unassembled WGS sequence"/>
</dbReference>
<dbReference type="Pfam" id="PF09603">
    <property type="entry name" value="Fib_succ_major"/>
    <property type="match status" value="1"/>
</dbReference>
<evidence type="ECO:0000313" key="4">
    <source>
        <dbReference type="Proteomes" id="UP000664628"/>
    </source>
</evidence>
<sequence>MNTTSLTLRLVGWSFVYTLLMAACRPAPEAVGPSPQPTDSVQINGYTYPTRLIGQQRWTTINYRGPGGMAYGTGTQKPIYGRYYTYSEARAIALPPGWRLPTEADWVTLVQSQGVVLEQNTARKQEAVKKLLSTTNWRSLPGTNASGFDAHPAGYGTDSLPPQDGDLVEFWATGGVSMSIQESSHNNHLLRFYGNDNEPSVRYTVRFVSGQ</sequence>
<organism evidence="3 4">
    <name type="scientific">Fibrella forsythiae</name>
    <dbReference type="NCBI Taxonomy" id="2817061"/>
    <lineage>
        <taxon>Bacteria</taxon>
        <taxon>Pseudomonadati</taxon>
        <taxon>Bacteroidota</taxon>
        <taxon>Cytophagia</taxon>
        <taxon>Cytophagales</taxon>
        <taxon>Spirosomataceae</taxon>
        <taxon>Fibrella</taxon>
    </lineage>
</organism>
<comment type="caution">
    <text evidence="3">The sequence shown here is derived from an EMBL/GenBank/DDBJ whole genome shotgun (WGS) entry which is preliminary data.</text>
</comment>
<proteinExistence type="predicted"/>
<keyword evidence="1" id="KW-0732">Signal</keyword>
<accession>A0ABS3JUB0</accession>
<evidence type="ECO:0000256" key="1">
    <source>
        <dbReference type="SAM" id="SignalP"/>
    </source>
</evidence>
<dbReference type="EMBL" id="JAFMYW010000019">
    <property type="protein sequence ID" value="MBO0953053.1"/>
    <property type="molecule type" value="Genomic_DNA"/>
</dbReference>
<dbReference type="RefSeq" id="WP_207333005.1">
    <property type="nucleotide sequence ID" value="NZ_JAFMYW010000019.1"/>
</dbReference>
<feature type="chain" id="PRO_5047053162" description="Fibrobacter succinogenes major paralogous domain-containing protein" evidence="1">
    <location>
        <begin position="23"/>
        <end position="211"/>
    </location>
</feature>